<gene>
    <name evidence="2" type="ORF">G3W61_13970</name>
    <name evidence="1" type="ORF">XP315_22485</name>
</gene>
<evidence type="ECO:0000313" key="1">
    <source>
        <dbReference type="EMBL" id="KLC01348.1"/>
    </source>
</evidence>
<dbReference type="AlphaFoldDB" id="A0A6L9VAB3"/>
<dbReference type="RefSeq" id="WP_017160564.1">
    <property type="nucleotide sequence ID" value="NZ_CP116306.1"/>
</dbReference>
<evidence type="ECO:0000313" key="2">
    <source>
        <dbReference type="EMBL" id="NEL77344.1"/>
    </source>
</evidence>
<protein>
    <submittedName>
        <fullName evidence="2">Uncharacterized protein</fullName>
    </submittedName>
</protein>
<organism evidence="2 4">
    <name type="scientific">Xanthomonas perforans</name>
    <dbReference type="NCBI Taxonomy" id="442694"/>
    <lineage>
        <taxon>Bacteria</taxon>
        <taxon>Pseudomonadati</taxon>
        <taxon>Pseudomonadota</taxon>
        <taxon>Gammaproteobacteria</taxon>
        <taxon>Lysobacterales</taxon>
        <taxon>Lysobacteraceae</taxon>
        <taxon>Xanthomonas</taxon>
    </lineage>
</organism>
<name>A0A6L9VAB3_XANPE</name>
<dbReference type="Proteomes" id="UP000471082">
    <property type="component" value="Unassembled WGS sequence"/>
</dbReference>
<comment type="caution">
    <text evidence="2">The sequence shown here is derived from an EMBL/GenBank/DDBJ whole genome shotgun (WGS) entry which is preliminary data.</text>
</comment>
<proteinExistence type="predicted"/>
<dbReference type="EMBL" id="JAAGYU010000061">
    <property type="protein sequence ID" value="NEL77344.1"/>
    <property type="molecule type" value="Genomic_DNA"/>
</dbReference>
<dbReference type="Proteomes" id="UP000035369">
    <property type="component" value="Unassembled WGS sequence"/>
</dbReference>
<dbReference type="EMBL" id="JZUY01000057">
    <property type="protein sequence ID" value="KLC01348.1"/>
    <property type="molecule type" value="Genomic_DNA"/>
</dbReference>
<reference evidence="1 3" key="1">
    <citation type="submission" date="2015-02" db="EMBL/GenBank/DDBJ databases">
        <title>Whole genome sequencing of multiple isolates of three species of pepper and tomato-infecting xanthomonads reveals genetic diversity in field strains and pinpoints effectors responsible for host specificity.</title>
        <authorList>
            <person name="Schwartz A."/>
            <person name="Dahlbeck D."/>
            <person name="Staskawicz B."/>
            <person name="Bart R."/>
            <person name="Potnis N."/>
            <person name="Minsavage G."/>
            <person name="Timilsina S."/>
            <person name="Goss E."/>
            <person name="Jones J."/>
            <person name="Vallad G."/>
            <person name="Barak J."/>
            <person name="Miller S."/>
            <person name="Ritchie D."/>
            <person name="Martins J.Jr."/>
            <person name="Patane J.S."/>
            <person name="Setubal J.C."/>
        </authorList>
    </citation>
    <scope>NUCLEOTIDE SEQUENCE [LARGE SCALE GENOMIC DNA]</scope>
    <source>
        <strain evidence="1 3">Xp3-15</strain>
    </source>
</reference>
<dbReference type="Pfam" id="PF19475">
    <property type="entry name" value="DUF6012"/>
    <property type="match status" value="1"/>
</dbReference>
<accession>A0A6L9VAB3</accession>
<dbReference type="InterPro" id="IPR046054">
    <property type="entry name" value="DUF6012"/>
</dbReference>
<keyword evidence="3" id="KW-1185">Reference proteome</keyword>
<dbReference type="GeneID" id="46984279"/>
<evidence type="ECO:0000313" key="4">
    <source>
        <dbReference type="Proteomes" id="UP000471082"/>
    </source>
</evidence>
<reference evidence="2 4" key="2">
    <citation type="submission" date="2019-11" db="EMBL/GenBank/DDBJ databases">
        <title>Genome-resolved metagenomics to study the prevalence of co-infection and intraspecific heterogeneity among plant pathogen metapopulations.</title>
        <authorList>
            <person name="Newberry E."/>
            <person name="Bhandari R."/>
            <person name="Kemble J."/>
            <person name="Sikora E."/>
            <person name="Potnis N."/>
        </authorList>
    </citation>
    <scope>NUCLEOTIDE SEQUENCE [LARGE SCALE GENOMIC DNA]</scope>
    <source>
        <strain evidence="2">Xp_Tom_Tuscaloosa_18b</strain>
    </source>
</reference>
<evidence type="ECO:0000313" key="3">
    <source>
        <dbReference type="Proteomes" id="UP000035369"/>
    </source>
</evidence>
<sequence length="194" mass="21544">MLIHLSPRLLEPKGIPTRCELVDIAIDPFGLLLRNGVEVVARRPYPNKRYQVACRKIGRMAINGLLIEAAGTVDAFRVVTRWAVEGEILCTHEVNYSLADQDHDAVSEDVLFCKRQAAQVYHQPRMAVLGSDCIAGDAGVSSVTSTEFISVSGPVVTGCRQQLRLSTMTRARLFDPMFVSRRIPPADHAFRVQR</sequence>